<dbReference type="EMBL" id="JACHWS010000001">
    <property type="protein sequence ID" value="MBB3036253.1"/>
    <property type="molecule type" value="Genomic_DNA"/>
</dbReference>
<keyword evidence="8 12" id="KW-0472">Membrane</keyword>
<keyword evidence="15" id="KW-1185">Reference proteome</keyword>
<dbReference type="FunFam" id="1.20.1250.20:FF:000001">
    <property type="entry name" value="Dicarboxylate MFS transporter"/>
    <property type="match status" value="1"/>
</dbReference>
<accession>A0A839RJJ0</accession>
<feature type="transmembrane region" description="Helical" evidence="12">
    <location>
        <begin position="102"/>
        <end position="125"/>
    </location>
</feature>
<comment type="caution">
    <text evidence="14">The sequence shown here is derived from an EMBL/GenBank/DDBJ whole genome shotgun (WGS) entry which is preliminary data.</text>
</comment>
<evidence type="ECO:0000256" key="7">
    <source>
        <dbReference type="ARBA" id="ARBA00022989"/>
    </source>
</evidence>
<keyword evidence="3" id="KW-0813">Transport</keyword>
<evidence type="ECO:0000256" key="6">
    <source>
        <dbReference type="ARBA" id="ARBA00022847"/>
    </source>
</evidence>
<evidence type="ECO:0000259" key="13">
    <source>
        <dbReference type="PROSITE" id="PS50850"/>
    </source>
</evidence>
<comment type="similarity">
    <text evidence="2">Belongs to the major facilitator superfamily. Metabolite:H+ Symporter (MHS) family (TC 2.A.1.6) family.</text>
</comment>
<feature type="transmembrane region" description="Helical" evidence="12">
    <location>
        <begin position="255"/>
        <end position="277"/>
    </location>
</feature>
<dbReference type="InterPro" id="IPR036259">
    <property type="entry name" value="MFS_trans_sf"/>
</dbReference>
<dbReference type="PROSITE" id="PS50850">
    <property type="entry name" value="MFS"/>
    <property type="match status" value="1"/>
</dbReference>
<dbReference type="InterPro" id="IPR005829">
    <property type="entry name" value="Sugar_transporter_CS"/>
</dbReference>
<evidence type="ECO:0000256" key="5">
    <source>
        <dbReference type="ARBA" id="ARBA00022692"/>
    </source>
</evidence>
<evidence type="ECO:0000256" key="3">
    <source>
        <dbReference type="ARBA" id="ARBA00022448"/>
    </source>
</evidence>
<comment type="subcellular location">
    <subcellularLocation>
        <location evidence="1">Cell membrane</location>
        <topology evidence="1">Multi-pass membrane protein</topology>
    </subcellularLocation>
</comment>
<dbReference type="PROSITE" id="PS00216">
    <property type="entry name" value="SUGAR_TRANSPORT_1"/>
    <property type="match status" value="1"/>
</dbReference>
<comment type="function">
    <text evidence="9">May be a proton symporter involved in the uptake of osmolytes such as proline and glycine betaine.</text>
</comment>
<dbReference type="RefSeq" id="WP_064440174.1">
    <property type="nucleotide sequence ID" value="NZ_BDDI01000007.1"/>
</dbReference>
<dbReference type="GO" id="GO:0015293">
    <property type="term" value="F:symporter activity"/>
    <property type="evidence" value="ECO:0007669"/>
    <property type="project" value="UniProtKB-KW"/>
</dbReference>
<dbReference type="SUPFAM" id="SSF103473">
    <property type="entry name" value="MFS general substrate transporter"/>
    <property type="match status" value="1"/>
</dbReference>
<keyword evidence="4" id="KW-1003">Cell membrane</keyword>
<evidence type="ECO:0000313" key="15">
    <source>
        <dbReference type="Proteomes" id="UP000567922"/>
    </source>
</evidence>
<dbReference type="Gene3D" id="1.20.1250.20">
    <property type="entry name" value="MFS general substrate transporter like domains"/>
    <property type="match status" value="1"/>
</dbReference>
<feature type="transmembrane region" description="Helical" evidence="12">
    <location>
        <begin position="323"/>
        <end position="340"/>
    </location>
</feature>
<evidence type="ECO:0000256" key="11">
    <source>
        <dbReference type="SAM" id="MobiDB-lite"/>
    </source>
</evidence>
<dbReference type="Pfam" id="PF07690">
    <property type="entry name" value="MFS_1"/>
    <property type="match status" value="1"/>
</dbReference>
<evidence type="ECO:0000256" key="4">
    <source>
        <dbReference type="ARBA" id="ARBA00022475"/>
    </source>
</evidence>
<evidence type="ECO:0000256" key="8">
    <source>
        <dbReference type="ARBA" id="ARBA00023136"/>
    </source>
</evidence>
<feature type="transmembrane region" description="Helical" evidence="12">
    <location>
        <begin position="43"/>
        <end position="63"/>
    </location>
</feature>
<evidence type="ECO:0000256" key="10">
    <source>
        <dbReference type="ARBA" id="ARBA00039918"/>
    </source>
</evidence>
<gene>
    <name evidence="14" type="ORF">FHU29_000687</name>
</gene>
<evidence type="ECO:0000256" key="9">
    <source>
        <dbReference type="ARBA" id="ARBA00037295"/>
    </source>
</evidence>
<dbReference type="InterPro" id="IPR020846">
    <property type="entry name" value="MFS_dom"/>
</dbReference>
<feature type="domain" description="Major facilitator superfamily (MFS) profile" evidence="13">
    <location>
        <begin position="28"/>
        <end position="437"/>
    </location>
</feature>
<organism evidence="14 15">
    <name type="scientific">Hoyosella altamirensis</name>
    <dbReference type="NCBI Taxonomy" id="616997"/>
    <lineage>
        <taxon>Bacteria</taxon>
        <taxon>Bacillati</taxon>
        <taxon>Actinomycetota</taxon>
        <taxon>Actinomycetes</taxon>
        <taxon>Mycobacteriales</taxon>
        <taxon>Hoyosellaceae</taxon>
        <taxon>Hoyosella</taxon>
    </lineage>
</organism>
<dbReference type="CDD" id="cd17369">
    <property type="entry name" value="MFS_ShiA_like"/>
    <property type="match status" value="1"/>
</dbReference>
<evidence type="ECO:0000256" key="1">
    <source>
        <dbReference type="ARBA" id="ARBA00004651"/>
    </source>
</evidence>
<feature type="transmembrane region" description="Helical" evidence="12">
    <location>
        <begin position="201"/>
        <end position="220"/>
    </location>
</feature>
<evidence type="ECO:0000256" key="2">
    <source>
        <dbReference type="ARBA" id="ARBA00008240"/>
    </source>
</evidence>
<evidence type="ECO:0000313" key="14">
    <source>
        <dbReference type="EMBL" id="MBB3036253.1"/>
    </source>
</evidence>
<feature type="transmembrane region" description="Helical" evidence="12">
    <location>
        <begin position="385"/>
        <end position="406"/>
    </location>
</feature>
<dbReference type="PANTHER" id="PTHR43045">
    <property type="entry name" value="SHIKIMATE TRANSPORTER"/>
    <property type="match status" value="1"/>
</dbReference>
<sequence length="442" mass="46663">MKTTTRASAPPPNVATGRSPSNRPMRRVAAASLIGTTIEYYDFFIFGTAAALVFGTVFFPALGPAAGTLAALATFGVAFVARPFGSILFGHFGDRVGRKATLVTTLLLMGVATLAIGLLPTAASIGVAAPILLIVLRLCQGLAVGGEWAGAVLLTAEYAPKAKRGMYALFPQLGPSLAFVLASGTFLITSLTMTDEQFMAYGWRIPFIASVILVMVGLYIRMNIEETPAFKNVTSQNDVAKVPLFEVAKGQPREVLLAAGSITMLFAFFYMGVTYLTNYGTTVLELPRQTVLSIGILAGFCFAATTVWSAIYSDRIGRRRVTVIANGLAVVWSLALFPILNIGTPLAFAVGVSVTLGIVGAAYGPAGAFLPELFRSRYRYTGAGVAYNLAGVLGGAVPPLFAAWLVASFGSYSIGVYLAAMALFSLVCTFKLRETRNSDLTS</sequence>
<proteinExistence type="inferred from homology"/>
<keyword evidence="5 12" id="KW-0812">Transmembrane</keyword>
<dbReference type="PANTHER" id="PTHR43045:SF2">
    <property type="entry name" value="INNER MEMBRANE METABOLITE TRANSPORT PROTEIN YHJE"/>
    <property type="match status" value="1"/>
</dbReference>
<reference evidence="14 15" key="1">
    <citation type="submission" date="2020-08" db="EMBL/GenBank/DDBJ databases">
        <title>Sequencing the genomes of 1000 actinobacteria strains.</title>
        <authorList>
            <person name="Klenk H.-P."/>
        </authorList>
    </citation>
    <scope>NUCLEOTIDE SEQUENCE [LARGE SCALE GENOMIC DNA]</scope>
    <source>
        <strain evidence="14 15">DSM 45258</strain>
    </source>
</reference>
<feature type="transmembrane region" description="Helical" evidence="12">
    <location>
        <begin position="346"/>
        <end position="364"/>
    </location>
</feature>
<name>A0A839RJJ0_9ACTN</name>
<feature type="region of interest" description="Disordered" evidence="11">
    <location>
        <begin position="1"/>
        <end position="23"/>
    </location>
</feature>
<dbReference type="AlphaFoldDB" id="A0A839RJJ0"/>
<feature type="transmembrane region" description="Helical" evidence="12">
    <location>
        <begin position="166"/>
        <end position="189"/>
    </location>
</feature>
<feature type="transmembrane region" description="Helical" evidence="12">
    <location>
        <begin position="69"/>
        <end position="90"/>
    </location>
</feature>
<feature type="transmembrane region" description="Helical" evidence="12">
    <location>
        <begin position="412"/>
        <end position="432"/>
    </location>
</feature>
<evidence type="ECO:0000256" key="12">
    <source>
        <dbReference type="SAM" id="Phobius"/>
    </source>
</evidence>
<dbReference type="Proteomes" id="UP000567922">
    <property type="component" value="Unassembled WGS sequence"/>
</dbReference>
<feature type="transmembrane region" description="Helical" evidence="12">
    <location>
        <begin position="289"/>
        <end position="311"/>
    </location>
</feature>
<keyword evidence="7 12" id="KW-1133">Transmembrane helix</keyword>
<dbReference type="OrthoDB" id="8953821at2"/>
<dbReference type="GO" id="GO:0005886">
    <property type="term" value="C:plasma membrane"/>
    <property type="evidence" value="ECO:0007669"/>
    <property type="project" value="UniProtKB-SubCell"/>
</dbReference>
<dbReference type="InterPro" id="IPR011701">
    <property type="entry name" value="MFS"/>
</dbReference>
<feature type="transmembrane region" description="Helical" evidence="12">
    <location>
        <begin position="131"/>
        <end position="154"/>
    </location>
</feature>
<keyword evidence="6" id="KW-0769">Symport</keyword>
<protein>
    <recommendedName>
        <fullName evidence="10">Putative proline/betaine transporter</fullName>
    </recommendedName>
</protein>